<evidence type="ECO:0000313" key="11">
    <source>
        <dbReference type="Proteomes" id="UP001596432"/>
    </source>
</evidence>
<dbReference type="InterPro" id="IPR004821">
    <property type="entry name" value="Cyt_trans-like"/>
</dbReference>
<keyword evidence="6 8" id="KW-0274">FAD</keyword>
<dbReference type="Proteomes" id="UP001596432">
    <property type="component" value="Unassembled WGS sequence"/>
</dbReference>
<dbReference type="GeneID" id="78819185"/>
<dbReference type="GO" id="GO:0003919">
    <property type="term" value="F:FMN adenylyltransferase activity"/>
    <property type="evidence" value="ECO:0007669"/>
    <property type="project" value="UniProtKB-UniRule"/>
</dbReference>
<dbReference type="CDD" id="cd02170">
    <property type="entry name" value="cytidylyltransferase"/>
    <property type="match status" value="1"/>
</dbReference>
<evidence type="ECO:0000256" key="8">
    <source>
        <dbReference type="HAMAP-Rule" id="MF_02115"/>
    </source>
</evidence>
<dbReference type="PANTHER" id="PTHR43793:SF1">
    <property type="entry name" value="FAD SYNTHASE"/>
    <property type="match status" value="1"/>
</dbReference>
<evidence type="ECO:0000256" key="4">
    <source>
        <dbReference type="ARBA" id="ARBA00022695"/>
    </source>
</evidence>
<evidence type="ECO:0000256" key="3">
    <source>
        <dbReference type="ARBA" id="ARBA00022679"/>
    </source>
</evidence>
<comment type="pathway">
    <text evidence="8">Cofactor biosynthesis; FAD biosynthesis; FAD from FMN: step 1/1.</text>
</comment>
<evidence type="ECO:0000256" key="2">
    <source>
        <dbReference type="ARBA" id="ARBA00022643"/>
    </source>
</evidence>
<keyword evidence="11" id="KW-1185">Reference proteome</keyword>
<dbReference type="SUPFAM" id="SSF52374">
    <property type="entry name" value="Nucleotidylyl transferase"/>
    <property type="match status" value="1"/>
</dbReference>
<proteinExistence type="inferred from homology"/>
<gene>
    <name evidence="8" type="primary">ribL</name>
    <name evidence="10" type="ORF">ACFQMA_03690</name>
</gene>
<dbReference type="Pfam" id="PF01467">
    <property type="entry name" value="CTP_transf_like"/>
    <property type="match status" value="1"/>
</dbReference>
<evidence type="ECO:0000256" key="6">
    <source>
        <dbReference type="ARBA" id="ARBA00022827"/>
    </source>
</evidence>
<evidence type="ECO:0000256" key="1">
    <source>
        <dbReference type="ARBA" id="ARBA00022630"/>
    </source>
</evidence>
<dbReference type="GO" id="GO:0046444">
    <property type="term" value="P:FMN metabolic process"/>
    <property type="evidence" value="ECO:0007669"/>
    <property type="project" value="UniProtKB-UniRule"/>
</dbReference>
<evidence type="ECO:0000259" key="9">
    <source>
        <dbReference type="Pfam" id="PF01467"/>
    </source>
</evidence>
<dbReference type="GO" id="GO:0006747">
    <property type="term" value="P:FAD biosynthetic process"/>
    <property type="evidence" value="ECO:0007669"/>
    <property type="project" value="UniProtKB-UniRule"/>
</dbReference>
<keyword evidence="3 8" id="KW-0808">Transferase</keyword>
<dbReference type="PANTHER" id="PTHR43793">
    <property type="entry name" value="FAD SYNTHASE"/>
    <property type="match status" value="1"/>
</dbReference>
<comment type="cofactor">
    <cofactor evidence="8">
        <name>a divalent metal cation</name>
        <dbReference type="ChEBI" id="CHEBI:60240"/>
    </cofactor>
</comment>
<dbReference type="NCBIfam" id="TIGR00125">
    <property type="entry name" value="cyt_tran_rel"/>
    <property type="match status" value="1"/>
</dbReference>
<dbReference type="AlphaFoldDB" id="A0ABD5Y3I4"/>
<comment type="subunit">
    <text evidence="8">Homodimer.</text>
</comment>
<dbReference type="InterPro" id="IPR024902">
    <property type="entry name" value="FAD_synth_RibL"/>
</dbReference>
<name>A0ABD5Y3I4_9EURY</name>
<sequence length="167" mass="18086">MTEGRESSSDDDRTPSAESTDIVVAQGTFDILHPGHLHYLRDAKAMGDRLVVILARSENVTHKASPVVPGPQRREMVAGLDPVDEARLGHPEDIFAPIEDLDPAVIALGYDQHHDADGIRAALAERGIDCEVRRASAYEPDYDGGLLSSGQIVDRILAERGDSGPRQ</sequence>
<reference evidence="10 11" key="1">
    <citation type="journal article" date="2019" name="Int. J. Syst. Evol. Microbiol.">
        <title>The Global Catalogue of Microorganisms (GCM) 10K type strain sequencing project: providing services to taxonomists for standard genome sequencing and annotation.</title>
        <authorList>
            <consortium name="The Broad Institute Genomics Platform"/>
            <consortium name="The Broad Institute Genome Sequencing Center for Infectious Disease"/>
            <person name="Wu L."/>
            <person name="Ma J."/>
        </authorList>
    </citation>
    <scope>NUCLEOTIDE SEQUENCE [LARGE SCALE GENOMIC DNA]</scope>
    <source>
        <strain evidence="10 11">XZYJT29</strain>
    </source>
</reference>
<feature type="binding site" evidence="8">
    <location>
        <begin position="28"/>
        <end position="29"/>
    </location>
    <ligand>
        <name>ATP</name>
        <dbReference type="ChEBI" id="CHEBI:30616"/>
    </ligand>
</feature>
<feature type="domain" description="Cytidyltransferase-like" evidence="9">
    <location>
        <begin position="25"/>
        <end position="153"/>
    </location>
</feature>
<comment type="caution">
    <text evidence="10">The sequence shown here is derived from an EMBL/GenBank/DDBJ whole genome shotgun (WGS) entry which is preliminary data.</text>
</comment>
<feature type="binding site" evidence="8">
    <location>
        <position position="111"/>
    </location>
    <ligand>
        <name>ATP</name>
        <dbReference type="ChEBI" id="CHEBI:30616"/>
    </ligand>
</feature>
<evidence type="ECO:0000256" key="5">
    <source>
        <dbReference type="ARBA" id="ARBA00022741"/>
    </source>
</evidence>
<evidence type="ECO:0000256" key="7">
    <source>
        <dbReference type="ARBA" id="ARBA00022840"/>
    </source>
</evidence>
<comment type="catalytic activity">
    <reaction evidence="8">
        <text>FMN + ATP + H(+) = FAD + diphosphate</text>
        <dbReference type="Rhea" id="RHEA:17237"/>
        <dbReference type="ChEBI" id="CHEBI:15378"/>
        <dbReference type="ChEBI" id="CHEBI:30616"/>
        <dbReference type="ChEBI" id="CHEBI:33019"/>
        <dbReference type="ChEBI" id="CHEBI:57692"/>
        <dbReference type="ChEBI" id="CHEBI:58210"/>
        <dbReference type="EC" id="2.7.7.2"/>
    </reaction>
</comment>
<evidence type="ECO:0000313" key="10">
    <source>
        <dbReference type="EMBL" id="MFC7138939.1"/>
    </source>
</evidence>
<feature type="binding site" evidence="8">
    <location>
        <begin position="33"/>
        <end position="36"/>
    </location>
    <ligand>
        <name>ATP</name>
        <dbReference type="ChEBI" id="CHEBI:30616"/>
    </ligand>
</feature>
<dbReference type="Gene3D" id="3.40.50.620">
    <property type="entry name" value="HUPs"/>
    <property type="match status" value="1"/>
</dbReference>
<dbReference type="InterPro" id="IPR050385">
    <property type="entry name" value="Archaeal_FAD_synthase"/>
</dbReference>
<accession>A0ABD5Y3I4</accession>
<keyword evidence="7 8" id="KW-0067">ATP-binding</keyword>
<dbReference type="EC" id="2.7.7.2" evidence="8"/>
<comment type="similarity">
    <text evidence="8">Belongs to the archaeal FAD synthase family.</text>
</comment>
<keyword evidence="4 8" id="KW-0548">Nucleotidyltransferase</keyword>
<dbReference type="InterPro" id="IPR014729">
    <property type="entry name" value="Rossmann-like_a/b/a_fold"/>
</dbReference>
<dbReference type="EMBL" id="JBHTAS010000001">
    <property type="protein sequence ID" value="MFC7138939.1"/>
    <property type="molecule type" value="Genomic_DNA"/>
</dbReference>
<keyword evidence="2 8" id="KW-0288">FMN</keyword>
<keyword evidence="1 8" id="KW-0285">Flavoprotein</keyword>
<dbReference type="HAMAP" id="MF_02115">
    <property type="entry name" value="FAD_synth_arch"/>
    <property type="match status" value="1"/>
</dbReference>
<comment type="function">
    <text evidence="8">Catalyzes the transfer of the AMP portion of ATP to flavin mononucleotide (FMN) to produce flavin adenine dinucleotide (FAD) coenzyme.</text>
</comment>
<dbReference type="RefSeq" id="WP_274324540.1">
    <property type="nucleotide sequence ID" value="NZ_CP118158.1"/>
</dbReference>
<organism evidence="10 11">
    <name type="scientific">Halosimplex aquaticum</name>
    <dbReference type="NCBI Taxonomy" id="3026162"/>
    <lineage>
        <taxon>Archaea</taxon>
        <taxon>Methanobacteriati</taxon>
        <taxon>Methanobacteriota</taxon>
        <taxon>Stenosarchaea group</taxon>
        <taxon>Halobacteria</taxon>
        <taxon>Halobacteriales</taxon>
        <taxon>Haloarculaceae</taxon>
        <taxon>Halosimplex</taxon>
    </lineage>
</organism>
<protein>
    <recommendedName>
        <fullName evidence="8">FAD synthase</fullName>
        <ecNumber evidence="8">2.7.7.2</ecNumber>
    </recommendedName>
    <alternativeName>
        <fullName evidence="8">FMN adenylyltransferase</fullName>
    </alternativeName>
    <alternativeName>
        <fullName evidence="8">Flavin adenine dinucleotide synthase</fullName>
    </alternativeName>
</protein>
<dbReference type="GO" id="GO:0005524">
    <property type="term" value="F:ATP binding"/>
    <property type="evidence" value="ECO:0007669"/>
    <property type="project" value="UniProtKB-UniRule"/>
</dbReference>
<feature type="binding site" evidence="8">
    <location>
        <position position="138"/>
    </location>
    <ligand>
        <name>ATP</name>
        <dbReference type="ChEBI" id="CHEBI:30616"/>
    </ligand>
</feature>
<keyword evidence="5 8" id="KW-0547">Nucleotide-binding</keyword>